<dbReference type="InterPro" id="IPR029010">
    <property type="entry name" value="ThuA-like"/>
</dbReference>
<comment type="caution">
    <text evidence="2">The sequence shown here is derived from an EMBL/GenBank/DDBJ whole genome shotgun (WGS) entry which is preliminary data.</text>
</comment>
<evidence type="ECO:0000259" key="1">
    <source>
        <dbReference type="Pfam" id="PF06283"/>
    </source>
</evidence>
<dbReference type="InterPro" id="IPR029062">
    <property type="entry name" value="Class_I_gatase-like"/>
</dbReference>
<name>A0ABT9YXH0_9BACI</name>
<dbReference type="Pfam" id="PF06283">
    <property type="entry name" value="ThuA"/>
    <property type="match status" value="1"/>
</dbReference>
<evidence type="ECO:0000313" key="2">
    <source>
        <dbReference type="EMBL" id="MDQ0224301.1"/>
    </source>
</evidence>
<reference evidence="2 3" key="1">
    <citation type="submission" date="2023-07" db="EMBL/GenBank/DDBJ databases">
        <title>Genomic Encyclopedia of Type Strains, Phase IV (KMG-IV): sequencing the most valuable type-strain genomes for metagenomic binning, comparative biology and taxonomic classification.</title>
        <authorList>
            <person name="Goeker M."/>
        </authorList>
    </citation>
    <scope>NUCLEOTIDE SEQUENCE [LARGE SCALE GENOMIC DNA]</scope>
    <source>
        <strain evidence="2 3">DSM 17723</strain>
    </source>
</reference>
<accession>A0ABT9YXH0</accession>
<dbReference type="RefSeq" id="WP_174881527.1">
    <property type="nucleotide sequence ID" value="NZ_CADEPK010000366.1"/>
</dbReference>
<organism evidence="2 3">
    <name type="scientific">Metabacillus niabensis</name>
    <dbReference type="NCBI Taxonomy" id="324854"/>
    <lineage>
        <taxon>Bacteria</taxon>
        <taxon>Bacillati</taxon>
        <taxon>Bacillota</taxon>
        <taxon>Bacilli</taxon>
        <taxon>Bacillales</taxon>
        <taxon>Bacillaceae</taxon>
        <taxon>Metabacillus</taxon>
    </lineage>
</organism>
<evidence type="ECO:0000313" key="3">
    <source>
        <dbReference type="Proteomes" id="UP001232245"/>
    </source>
</evidence>
<dbReference type="EMBL" id="JAUSTZ010000001">
    <property type="protein sequence ID" value="MDQ0224301.1"/>
    <property type="molecule type" value="Genomic_DNA"/>
</dbReference>
<protein>
    <submittedName>
        <fullName evidence="2">Type 1 glutamine amidotransferase</fullName>
    </submittedName>
</protein>
<gene>
    <name evidence="2" type="ORF">J2S02_000623</name>
</gene>
<proteinExistence type="predicted"/>
<sequence>MTKRIVALLGDYYHDAELSKNALQLAVQQINDVEVEYRTVQELNSCLKQAPDAVVLFAENRLNPQDEIINTWMDEQIAKNISQYVRSGGGWLAWHSGLAGYEIAEEYIEMTHGYFEYHPKQHEMVTYSFDQNNEFFQKGELAFLDEHYFVKCDEEKTNVFLTSTSVDGKSIAGWHHQFGNGRVVCLTPAHLKEGLEHPVLVQLLADSLKRIIS</sequence>
<dbReference type="Proteomes" id="UP001232245">
    <property type="component" value="Unassembled WGS sequence"/>
</dbReference>
<dbReference type="Gene3D" id="3.40.50.880">
    <property type="match status" value="1"/>
</dbReference>
<keyword evidence="2" id="KW-0315">Glutamine amidotransferase</keyword>
<keyword evidence="3" id="KW-1185">Reference proteome</keyword>
<dbReference type="SUPFAM" id="SSF52317">
    <property type="entry name" value="Class I glutamine amidotransferase-like"/>
    <property type="match status" value="1"/>
</dbReference>
<feature type="domain" description="ThuA-like" evidence="1">
    <location>
        <begin position="52"/>
        <end position="206"/>
    </location>
</feature>